<organism evidence="3 4">
    <name type="scientific">Deinococcus lacus</name>
    <dbReference type="NCBI Taxonomy" id="392561"/>
    <lineage>
        <taxon>Bacteria</taxon>
        <taxon>Thermotogati</taxon>
        <taxon>Deinococcota</taxon>
        <taxon>Deinococci</taxon>
        <taxon>Deinococcales</taxon>
        <taxon>Deinococcaceae</taxon>
        <taxon>Deinococcus</taxon>
    </lineage>
</organism>
<evidence type="ECO:0000256" key="1">
    <source>
        <dbReference type="SAM" id="MobiDB-lite"/>
    </source>
</evidence>
<keyword evidence="4" id="KW-1185">Reference proteome</keyword>
<protein>
    <recommendedName>
        <fullName evidence="5">DUF1269 domain-containing protein</fullName>
    </recommendedName>
</protein>
<feature type="region of interest" description="Disordered" evidence="1">
    <location>
        <begin position="176"/>
        <end position="203"/>
    </location>
</feature>
<dbReference type="Proteomes" id="UP001596297">
    <property type="component" value="Unassembled WGS sequence"/>
</dbReference>
<dbReference type="RefSeq" id="WP_380083161.1">
    <property type="nucleotide sequence ID" value="NZ_JBHSWD010000001.1"/>
</dbReference>
<name>A0ABW1YD08_9DEIO</name>
<evidence type="ECO:0000313" key="3">
    <source>
        <dbReference type="EMBL" id="MFC6592149.1"/>
    </source>
</evidence>
<dbReference type="EMBL" id="JBHSWD010000001">
    <property type="protein sequence ID" value="MFC6592149.1"/>
    <property type="molecule type" value="Genomic_DNA"/>
</dbReference>
<keyword evidence="2" id="KW-0472">Membrane</keyword>
<feature type="compositionally biased region" description="Basic and acidic residues" evidence="1">
    <location>
        <begin position="187"/>
        <end position="203"/>
    </location>
</feature>
<comment type="caution">
    <text evidence="3">The sequence shown here is derived from an EMBL/GenBank/DDBJ whole genome shotgun (WGS) entry which is preliminary data.</text>
</comment>
<feature type="transmembrane region" description="Helical" evidence="2">
    <location>
        <begin position="67"/>
        <end position="88"/>
    </location>
</feature>
<evidence type="ECO:0000256" key="2">
    <source>
        <dbReference type="SAM" id="Phobius"/>
    </source>
</evidence>
<reference evidence="4" key="1">
    <citation type="journal article" date="2019" name="Int. J. Syst. Evol. Microbiol.">
        <title>The Global Catalogue of Microorganisms (GCM) 10K type strain sequencing project: providing services to taxonomists for standard genome sequencing and annotation.</title>
        <authorList>
            <consortium name="The Broad Institute Genomics Platform"/>
            <consortium name="The Broad Institute Genome Sequencing Center for Infectious Disease"/>
            <person name="Wu L."/>
            <person name="Ma J."/>
        </authorList>
    </citation>
    <scope>NUCLEOTIDE SEQUENCE [LARGE SCALE GENOMIC DNA]</scope>
    <source>
        <strain evidence="4">CGMCC 1.15772</strain>
    </source>
</reference>
<feature type="transmembrane region" description="Helical" evidence="2">
    <location>
        <begin position="100"/>
        <end position="119"/>
    </location>
</feature>
<gene>
    <name evidence="3" type="ORF">ACFP81_09135</name>
</gene>
<keyword evidence="2" id="KW-0812">Transmembrane</keyword>
<keyword evidence="2" id="KW-1133">Transmembrane helix</keyword>
<proteinExistence type="predicted"/>
<accession>A0ABW1YD08</accession>
<evidence type="ECO:0000313" key="4">
    <source>
        <dbReference type="Proteomes" id="UP001596297"/>
    </source>
</evidence>
<evidence type="ECO:0008006" key="5">
    <source>
        <dbReference type="Google" id="ProtNLM"/>
    </source>
</evidence>
<sequence length="203" mass="21311">MDSVVALFSEPQQARHALEALQARGFQREHLGFAMSNPDEQRALAEATGVSPEAGAPAGAGGVIRGAIMGAIAGLVLTIPVWILLALIPGTRIYVDGGMYSALFGLLGGLALGGLFGALSGSDHGSYVDLLRSFGIPRRHAEGFYQAMQGGHVLVIARDPSGHRADEATELMRQLGARSLEEGTTARSDEGSKLQSERSGHRH</sequence>